<organism evidence="1 2">
    <name type="scientific">Pleurodeles waltl</name>
    <name type="common">Iberian ribbed newt</name>
    <dbReference type="NCBI Taxonomy" id="8319"/>
    <lineage>
        <taxon>Eukaryota</taxon>
        <taxon>Metazoa</taxon>
        <taxon>Chordata</taxon>
        <taxon>Craniata</taxon>
        <taxon>Vertebrata</taxon>
        <taxon>Euteleostomi</taxon>
        <taxon>Amphibia</taxon>
        <taxon>Batrachia</taxon>
        <taxon>Caudata</taxon>
        <taxon>Salamandroidea</taxon>
        <taxon>Salamandridae</taxon>
        <taxon>Pleurodelinae</taxon>
        <taxon>Pleurodeles</taxon>
    </lineage>
</organism>
<comment type="caution">
    <text evidence="1">The sequence shown here is derived from an EMBL/GenBank/DDBJ whole genome shotgun (WGS) entry which is preliminary data.</text>
</comment>
<name>A0AAV7T4B1_PLEWA</name>
<evidence type="ECO:0000313" key="1">
    <source>
        <dbReference type="EMBL" id="KAJ1170889.1"/>
    </source>
</evidence>
<dbReference type="EMBL" id="JANPWB010000007">
    <property type="protein sequence ID" value="KAJ1170889.1"/>
    <property type="molecule type" value="Genomic_DNA"/>
</dbReference>
<dbReference type="AlphaFoldDB" id="A0AAV7T4B1"/>
<dbReference type="Proteomes" id="UP001066276">
    <property type="component" value="Chromosome 4_1"/>
</dbReference>
<protein>
    <submittedName>
        <fullName evidence="1">Uncharacterized protein</fullName>
    </submittedName>
</protein>
<accession>A0AAV7T4B1</accession>
<evidence type="ECO:0000313" key="2">
    <source>
        <dbReference type="Proteomes" id="UP001066276"/>
    </source>
</evidence>
<gene>
    <name evidence="1" type="ORF">NDU88_002760</name>
</gene>
<reference evidence="1" key="1">
    <citation type="journal article" date="2022" name="bioRxiv">
        <title>Sequencing and chromosome-scale assembly of the giantPleurodeles waltlgenome.</title>
        <authorList>
            <person name="Brown T."/>
            <person name="Elewa A."/>
            <person name="Iarovenko S."/>
            <person name="Subramanian E."/>
            <person name="Araus A.J."/>
            <person name="Petzold A."/>
            <person name="Susuki M."/>
            <person name="Suzuki K.-i.T."/>
            <person name="Hayashi T."/>
            <person name="Toyoda A."/>
            <person name="Oliveira C."/>
            <person name="Osipova E."/>
            <person name="Leigh N.D."/>
            <person name="Simon A."/>
            <person name="Yun M.H."/>
        </authorList>
    </citation>
    <scope>NUCLEOTIDE SEQUENCE</scope>
    <source>
        <strain evidence="1">20211129_DDA</strain>
        <tissue evidence="1">Liver</tissue>
    </source>
</reference>
<keyword evidence="2" id="KW-1185">Reference proteome</keyword>
<sequence length="159" mass="18367">MIAYIVKWTRKRNRDQKRNSTVLLCCCERGRKRAEPRAVSRQARLCRELAGQRALEVNKVEYNEEEADLNIEETLMTDHRKNGTTSSPHSHQKKKKSAQLHFENAALRPLIKIMADPPQPIVKENLLSEQKTAHGQQCLGPFSQWLMHSAITQLSCMYK</sequence>
<proteinExistence type="predicted"/>